<name>A0AAU7VIA4_9FIRM</name>
<keyword evidence="1" id="KW-0472">Membrane</keyword>
<dbReference type="RefSeq" id="WP_350342508.1">
    <property type="nucleotide sequence ID" value="NZ_CP158367.1"/>
</dbReference>
<dbReference type="AlphaFoldDB" id="A0AAU7VIA4"/>
<evidence type="ECO:0000256" key="1">
    <source>
        <dbReference type="SAM" id="Phobius"/>
    </source>
</evidence>
<dbReference type="InterPro" id="IPR010897">
    <property type="entry name" value="Spore_II_P"/>
</dbReference>
<proteinExistence type="predicted"/>
<gene>
    <name evidence="2" type="ORF">PRVXT_001747</name>
</gene>
<dbReference type="Pfam" id="PF07454">
    <property type="entry name" value="SpoIIP"/>
    <property type="match status" value="1"/>
</dbReference>
<feature type="transmembrane region" description="Helical" evidence="1">
    <location>
        <begin position="31"/>
        <end position="51"/>
    </location>
</feature>
<sequence length="353" mass="40297">MKKTKRQNLHSFKNSNRLSYRKPKKSSFEEVNLLMLIITVLTTFLLLSFVMKNYYTQYPHLFKDHLLQTVPAFEMVAPREEDIVEHSLIVNAISVVTGINVTAPFSLVESQVPVFAQIEYASVISADEANNQVDKDEEEEEEKKQVSTIKPEDLKIAIYHSHTTEAFVPTSGIPHTEDFDETIVKVGEHLKEQLESMGMYVYHDKTYHNQRHSESYRKSARTVEEIIEKDDFDLIIDLHRDGVGQSSSVGRPVTTEKINGEDMGKLLFLVGGRHDNWRKNYALANALNEATKQKYPGLSRGVIVRSTGNYNQDLHNNILLIEIGGHWNTLDEAIKTTEPLSKIILEGLQRVNE</sequence>
<dbReference type="SUPFAM" id="SSF53187">
    <property type="entry name" value="Zn-dependent exopeptidases"/>
    <property type="match status" value="1"/>
</dbReference>
<reference evidence="2" key="1">
    <citation type="journal article" date="2013" name="Extremophiles">
        <title>Proteinivorax tanatarense gen. nov., sp. nov., an anaerobic, haloalkaliphilic, proteolytic bacterium isolated from a decaying algal bloom, and proposal of Proteinivoraceae fam. nov.</title>
        <authorList>
            <person name="Kevbrin V."/>
            <person name="Boltyanskaya Y."/>
            <person name="Zhilina T."/>
            <person name="Kolganova T."/>
            <person name="Lavrentjeva E."/>
            <person name="Kuznetsov B."/>
        </authorList>
    </citation>
    <scope>NUCLEOTIDE SEQUENCE</scope>
    <source>
        <strain evidence="2">Z-910T</strain>
    </source>
</reference>
<dbReference type="NCBIfam" id="TIGR02867">
    <property type="entry name" value="spore_II_P"/>
    <property type="match status" value="1"/>
</dbReference>
<accession>A0AAU7VIA4</accession>
<reference evidence="2" key="2">
    <citation type="submission" date="2024-06" db="EMBL/GenBank/DDBJ databases">
        <authorList>
            <person name="Petrova K.O."/>
            <person name="Toshchakov S.V."/>
            <person name="Boltjanskaja Y.V."/>
            <person name="Kevbrin V."/>
        </authorList>
    </citation>
    <scope>NUCLEOTIDE SEQUENCE</scope>
    <source>
        <strain evidence="2">Z-910T</strain>
    </source>
</reference>
<organism evidence="2">
    <name type="scientific">Proteinivorax tanatarense</name>
    <dbReference type="NCBI Taxonomy" id="1260629"/>
    <lineage>
        <taxon>Bacteria</taxon>
        <taxon>Bacillati</taxon>
        <taxon>Bacillota</taxon>
        <taxon>Clostridia</taxon>
        <taxon>Eubacteriales</taxon>
        <taxon>Proteinivoracaceae</taxon>
        <taxon>Proteinivorax</taxon>
    </lineage>
</organism>
<keyword evidence="1" id="KW-0812">Transmembrane</keyword>
<evidence type="ECO:0000313" key="2">
    <source>
        <dbReference type="EMBL" id="XBX73746.1"/>
    </source>
</evidence>
<dbReference type="EMBL" id="CP158367">
    <property type="protein sequence ID" value="XBX73746.1"/>
    <property type="molecule type" value="Genomic_DNA"/>
</dbReference>
<protein>
    <submittedName>
        <fullName evidence="2">Stage II sporulation protein P</fullName>
    </submittedName>
</protein>
<keyword evidence="1" id="KW-1133">Transmembrane helix</keyword>